<keyword evidence="1" id="KW-0175">Coiled coil</keyword>
<dbReference type="InterPro" id="IPR005135">
    <property type="entry name" value="Endo/exonuclease/phosphatase"/>
</dbReference>
<dbReference type="OrthoDB" id="6783211at2759"/>
<dbReference type="InterPro" id="IPR036691">
    <property type="entry name" value="Endo/exonu/phosph_ase_sf"/>
</dbReference>
<dbReference type="Pfam" id="PF14529">
    <property type="entry name" value="Exo_endo_phos_2"/>
    <property type="match status" value="1"/>
</dbReference>
<dbReference type="Gene3D" id="3.60.10.10">
    <property type="entry name" value="Endonuclease/exonuclease/phosphatase"/>
    <property type="match status" value="1"/>
</dbReference>
<keyword evidence="4" id="KW-1185">Reference proteome</keyword>
<proteinExistence type="predicted"/>
<evidence type="ECO:0000256" key="1">
    <source>
        <dbReference type="SAM" id="Coils"/>
    </source>
</evidence>
<dbReference type="AlphaFoldDB" id="A0A4Y2TYV2"/>
<feature type="domain" description="Endonuclease/exonuclease/phosphatase" evidence="2">
    <location>
        <begin position="326"/>
        <end position="440"/>
    </location>
</feature>
<accession>A0A4Y2TYV2</accession>
<dbReference type="Proteomes" id="UP000499080">
    <property type="component" value="Unassembled WGS sequence"/>
</dbReference>
<organism evidence="3 4">
    <name type="scientific">Araneus ventricosus</name>
    <name type="common">Orbweaver spider</name>
    <name type="synonym">Epeira ventricosa</name>
    <dbReference type="NCBI Taxonomy" id="182803"/>
    <lineage>
        <taxon>Eukaryota</taxon>
        <taxon>Metazoa</taxon>
        <taxon>Ecdysozoa</taxon>
        <taxon>Arthropoda</taxon>
        <taxon>Chelicerata</taxon>
        <taxon>Arachnida</taxon>
        <taxon>Araneae</taxon>
        <taxon>Araneomorphae</taxon>
        <taxon>Entelegynae</taxon>
        <taxon>Araneoidea</taxon>
        <taxon>Araneidae</taxon>
        <taxon>Araneus</taxon>
    </lineage>
</organism>
<comment type="caution">
    <text evidence="3">The sequence shown here is derived from an EMBL/GenBank/DDBJ whole genome shotgun (WGS) entry which is preliminary data.</text>
</comment>
<feature type="coiled-coil region" evidence="1">
    <location>
        <begin position="196"/>
        <end position="223"/>
    </location>
</feature>
<dbReference type="PANTHER" id="PTHR33273">
    <property type="entry name" value="DOMAIN-CONTAINING PROTEIN, PUTATIVE-RELATED"/>
    <property type="match status" value="1"/>
</dbReference>
<dbReference type="EMBL" id="BGPR01032360">
    <property type="protein sequence ID" value="GBO05875.1"/>
    <property type="molecule type" value="Genomic_DNA"/>
</dbReference>
<dbReference type="SUPFAM" id="SSF56219">
    <property type="entry name" value="DNase I-like"/>
    <property type="match status" value="1"/>
</dbReference>
<name>A0A4Y2TYV2_ARAVE</name>
<sequence length="702" mass="82158">MAGEDDFVTVAQQVHEMGLELLDTASKSNKISQTNQNNFRKIYMDFMDIINKQQKLLNIVTGRMMEQREIIQTKLDKLTLPPASFAEAVKEERRFRSRSREKKNTILVYSKNEANSKKVRDKVQNAIDPFKLKIGIRSVKNVKKGILIECNNDNEINKLINEIVSNDVLKDECEVHQPKKINPKIIIYRVSESFDVNDGLNKLKEQNVELEEAELAHEYLQKTKYGTNWIITIDTKSLFKIMKTGKINFGWQRHSIREYLKVKQCFKCYRFGHLAKDTISGCPKGYQIATLGSNSKAIFIKNSLNFLKIERDIVLSVIWNNIEHIIVNVYCSPSENIETSIMKLEMICNRYLNKRIILLGDFNAKSSAWSPRPTDERGRCVLEYVNKLDLFIENNCDSIATYSCEKDSWIDLIISKNIDRNLVENWQVHSDITASDHRLITYSLCEKFNQVKNRITWKIENMKLIDFKLEVSKLVREFKGKTLSRNNLDEMLRNFSEKLTRICRKCKSNKRRSNWQSAVWWTPKLEMERSKIRALRRRFQACLEPRERIERRIVFKKEYSMYKKSIIRAKMNSFRNFLEKLVNKNNLGLAKDVLKFGNIELRIEKIKLANGNYIENYRDCRDFIIKSHFPCIQEDETELTFDDNEVYPDLTINEVEMCIGKVKRGKAAGEDGFTLGIRGNFSYRCCLVCGSAESLFPIRQIP</sequence>
<evidence type="ECO:0000313" key="3">
    <source>
        <dbReference type="EMBL" id="GBO05875.1"/>
    </source>
</evidence>
<protein>
    <recommendedName>
        <fullName evidence="2">Endonuclease/exonuclease/phosphatase domain-containing protein</fullName>
    </recommendedName>
</protein>
<evidence type="ECO:0000259" key="2">
    <source>
        <dbReference type="Pfam" id="PF14529"/>
    </source>
</evidence>
<reference evidence="3 4" key="1">
    <citation type="journal article" date="2019" name="Sci. Rep.">
        <title>Orb-weaving spider Araneus ventricosus genome elucidates the spidroin gene catalogue.</title>
        <authorList>
            <person name="Kono N."/>
            <person name="Nakamura H."/>
            <person name="Ohtoshi R."/>
            <person name="Moran D.A.P."/>
            <person name="Shinohara A."/>
            <person name="Yoshida Y."/>
            <person name="Fujiwara M."/>
            <person name="Mori M."/>
            <person name="Tomita M."/>
            <person name="Arakawa K."/>
        </authorList>
    </citation>
    <scope>NUCLEOTIDE SEQUENCE [LARGE SCALE GENOMIC DNA]</scope>
</reference>
<evidence type="ECO:0000313" key="4">
    <source>
        <dbReference type="Proteomes" id="UP000499080"/>
    </source>
</evidence>
<gene>
    <name evidence="3" type="ORF">AVEN_44984_1</name>
</gene>
<dbReference type="PANTHER" id="PTHR33273:SF4">
    <property type="entry name" value="ENDONUCLEASE_EXONUCLEASE_PHOSPHATASE DOMAIN-CONTAINING PROTEIN"/>
    <property type="match status" value="1"/>
</dbReference>
<dbReference type="GO" id="GO:0003824">
    <property type="term" value="F:catalytic activity"/>
    <property type="evidence" value="ECO:0007669"/>
    <property type="project" value="InterPro"/>
</dbReference>